<reference evidence="1 2" key="1">
    <citation type="journal article" date="2013" name="PLoS Genet.">
        <title>The genome and development-dependent transcriptomes of Pyronema confluens: a window into fungal evolution.</title>
        <authorList>
            <person name="Traeger S."/>
            <person name="Altegoer F."/>
            <person name="Freitag M."/>
            <person name="Gabaldon T."/>
            <person name="Kempken F."/>
            <person name="Kumar A."/>
            <person name="Marcet-Houben M."/>
            <person name="Poggeler S."/>
            <person name="Stajich J.E."/>
            <person name="Nowrousian M."/>
        </authorList>
    </citation>
    <scope>NUCLEOTIDE SEQUENCE [LARGE SCALE GENOMIC DNA]</scope>
    <source>
        <strain evidence="2">CBS 100304</strain>
        <tissue evidence="1">Vegetative mycelium</tissue>
    </source>
</reference>
<dbReference type="OrthoDB" id="265717at2759"/>
<keyword evidence="2" id="KW-1185">Reference proteome</keyword>
<accession>U4KXE7</accession>
<dbReference type="EMBL" id="HF935280">
    <property type="protein sequence ID" value="CCX06145.1"/>
    <property type="molecule type" value="Genomic_DNA"/>
</dbReference>
<organism evidence="1 2">
    <name type="scientific">Pyronema omphalodes (strain CBS 100304)</name>
    <name type="common">Pyronema confluens</name>
    <dbReference type="NCBI Taxonomy" id="1076935"/>
    <lineage>
        <taxon>Eukaryota</taxon>
        <taxon>Fungi</taxon>
        <taxon>Dikarya</taxon>
        <taxon>Ascomycota</taxon>
        <taxon>Pezizomycotina</taxon>
        <taxon>Pezizomycetes</taxon>
        <taxon>Pezizales</taxon>
        <taxon>Pyronemataceae</taxon>
        <taxon>Pyronema</taxon>
    </lineage>
</organism>
<dbReference type="Proteomes" id="UP000018144">
    <property type="component" value="Unassembled WGS sequence"/>
</dbReference>
<name>U4KXE7_PYROM</name>
<proteinExistence type="predicted"/>
<evidence type="ECO:0000313" key="2">
    <source>
        <dbReference type="Proteomes" id="UP000018144"/>
    </source>
</evidence>
<evidence type="ECO:0000313" key="1">
    <source>
        <dbReference type="EMBL" id="CCX06145.1"/>
    </source>
</evidence>
<sequence>MVAFYDDKCGQTFTPNVLKPGYTMAFLYPEFHYFADGQTGIRIEQSDIDQGSVKILPYTMDTLLKANDQIWKKKDSSECQKCQKSLRRRSVLDALRPCTAARIVKLRIGMSTRSSARFSLRSSGLPIRIGFLDLSRISDSS</sequence>
<dbReference type="AlphaFoldDB" id="U4KXE7"/>
<gene>
    <name evidence="1" type="ORF">PCON_05732</name>
</gene>
<protein>
    <submittedName>
        <fullName evidence="1">Uncharacterized protein</fullName>
    </submittedName>
</protein>